<organism evidence="1 2">
    <name type="scientific">Etheostoma spectabile</name>
    <name type="common">orangethroat darter</name>
    <dbReference type="NCBI Taxonomy" id="54343"/>
    <lineage>
        <taxon>Eukaryota</taxon>
        <taxon>Metazoa</taxon>
        <taxon>Chordata</taxon>
        <taxon>Craniata</taxon>
        <taxon>Vertebrata</taxon>
        <taxon>Euteleostomi</taxon>
        <taxon>Actinopterygii</taxon>
        <taxon>Neopterygii</taxon>
        <taxon>Teleostei</taxon>
        <taxon>Neoteleostei</taxon>
        <taxon>Acanthomorphata</taxon>
        <taxon>Eupercaria</taxon>
        <taxon>Perciformes</taxon>
        <taxon>Percoidei</taxon>
        <taxon>Percidae</taxon>
        <taxon>Etheostomatinae</taxon>
        <taxon>Etheostoma</taxon>
    </lineage>
</organism>
<reference evidence="1 2" key="1">
    <citation type="submission" date="2019-08" db="EMBL/GenBank/DDBJ databases">
        <title>A chromosome-level genome assembly, high-density linkage maps, and genome scans reveal the genomic architecture of hybrid incompatibilities underlying speciation via character displacement in darters (Percidae: Etheostominae).</title>
        <authorList>
            <person name="Moran R.L."/>
            <person name="Catchen J.M."/>
            <person name="Fuller R.C."/>
        </authorList>
    </citation>
    <scope>NUCLEOTIDE SEQUENCE [LARGE SCALE GENOMIC DNA]</scope>
    <source>
        <strain evidence="1">EspeVRDwgs_2016</strain>
        <tissue evidence="1">Muscle</tissue>
    </source>
</reference>
<comment type="caution">
    <text evidence="1">The sequence shown here is derived from an EMBL/GenBank/DDBJ whole genome shotgun (WGS) entry which is preliminary data.</text>
</comment>
<evidence type="ECO:0000313" key="2">
    <source>
        <dbReference type="Proteomes" id="UP000327493"/>
    </source>
</evidence>
<accession>A0A5J5CDR8</accession>
<gene>
    <name evidence="1" type="ORF">FQN60_006970</name>
</gene>
<sequence length="81" mass="9572">MAEDKVTTPTTTTTRSQFCTTNYKRKSGQLLLVSWPLDGRNFRYFQSNLPFRSLQKRYLSPAQTIYWRLSSTISVQLRRMC</sequence>
<dbReference type="Proteomes" id="UP000327493">
    <property type="component" value="Chromosome 24"/>
</dbReference>
<dbReference type="EMBL" id="VOFY01000024">
    <property type="protein sequence ID" value="KAA8579877.1"/>
    <property type="molecule type" value="Genomic_DNA"/>
</dbReference>
<evidence type="ECO:0000313" key="1">
    <source>
        <dbReference type="EMBL" id="KAA8579877.1"/>
    </source>
</evidence>
<dbReference type="AlphaFoldDB" id="A0A5J5CDR8"/>
<name>A0A5J5CDR8_9PERO</name>
<keyword evidence="2" id="KW-1185">Reference proteome</keyword>
<protein>
    <submittedName>
        <fullName evidence="1">Uncharacterized protein</fullName>
    </submittedName>
</protein>
<proteinExistence type="predicted"/>